<dbReference type="PROSITE" id="PS51257">
    <property type="entry name" value="PROKAR_LIPOPROTEIN"/>
    <property type="match status" value="1"/>
</dbReference>
<protein>
    <submittedName>
        <fullName evidence="4">Sugar ABC transporter substrate-binding protein</fullName>
    </submittedName>
</protein>
<dbReference type="Pfam" id="PF10531">
    <property type="entry name" value="SLBB"/>
    <property type="match status" value="1"/>
</dbReference>
<reference evidence="5" key="1">
    <citation type="journal article" date="2022" name="Int. J. Syst. Evol. Microbiol.">
        <title>Anaeromyxobacter oryzae sp. nov., Anaeromyxobacter diazotrophicus sp. nov. and Anaeromyxobacter paludicola sp. nov., isolated from paddy soils.</title>
        <authorList>
            <person name="Itoh H."/>
            <person name="Xu Z."/>
            <person name="Mise K."/>
            <person name="Masuda Y."/>
            <person name="Ushijima N."/>
            <person name="Hayakawa C."/>
            <person name="Shiratori Y."/>
            <person name="Senoo K."/>
        </authorList>
    </citation>
    <scope>NUCLEOTIDE SEQUENCE [LARGE SCALE GENOMIC DNA]</scope>
    <source>
        <strain evidence="5">Red630</strain>
    </source>
</reference>
<dbReference type="InterPro" id="IPR003715">
    <property type="entry name" value="Poly_export_N"/>
</dbReference>
<dbReference type="PANTHER" id="PTHR33619:SF3">
    <property type="entry name" value="POLYSACCHARIDE EXPORT PROTEIN GFCE-RELATED"/>
    <property type="match status" value="1"/>
</dbReference>
<evidence type="ECO:0000313" key="5">
    <source>
        <dbReference type="Proteomes" id="UP001162734"/>
    </source>
</evidence>
<evidence type="ECO:0000259" key="3">
    <source>
        <dbReference type="Pfam" id="PF10531"/>
    </source>
</evidence>
<feature type="domain" description="Soluble ligand binding" evidence="3">
    <location>
        <begin position="110"/>
        <end position="156"/>
    </location>
</feature>
<sequence length="189" mass="20104">MRGKGLFLLALLGGAGCATSRSSEVPAPRQEAEYRIGREDVLEIVVYHEPELTRVMPVRPDGKIAMPLAGELEAAGKTAPELKAELTRALAPYVRDAAVSVLVREVNGPKVFVMGEVNKPGGFPLRGSMSVVQAIALAGGTGEFAGNEVVLLRQSGAEGVERVKLSYRELVRGEGKPLWLSPGDVVYVP</sequence>
<proteinExistence type="predicted"/>
<keyword evidence="1" id="KW-0732">Signal</keyword>
<feature type="domain" description="Polysaccharide export protein N-terminal" evidence="2">
    <location>
        <begin position="30"/>
        <end position="103"/>
    </location>
</feature>
<name>A0ABN6N4V2_9BACT</name>
<dbReference type="Proteomes" id="UP001162734">
    <property type="component" value="Chromosome"/>
</dbReference>
<dbReference type="EMBL" id="AP025592">
    <property type="protein sequence ID" value="BDG08198.1"/>
    <property type="molecule type" value="Genomic_DNA"/>
</dbReference>
<dbReference type="PANTHER" id="PTHR33619">
    <property type="entry name" value="POLYSACCHARIDE EXPORT PROTEIN GFCE-RELATED"/>
    <property type="match status" value="1"/>
</dbReference>
<keyword evidence="5" id="KW-1185">Reference proteome</keyword>
<dbReference type="InterPro" id="IPR049712">
    <property type="entry name" value="Poly_export"/>
</dbReference>
<evidence type="ECO:0000313" key="4">
    <source>
        <dbReference type="EMBL" id="BDG08198.1"/>
    </source>
</evidence>
<dbReference type="Gene3D" id="3.10.560.10">
    <property type="entry name" value="Outer membrane lipoprotein wza domain like"/>
    <property type="match status" value="1"/>
</dbReference>
<evidence type="ECO:0000259" key="2">
    <source>
        <dbReference type="Pfam" id="PF02563"/>
    </source>
</evidence>
<organism evidence="4 5">
    <name type="scientific">Anaeromyxobacter paludicola</name>
    <dbReference type="NCBI Taxonomy" id="2918171"/>
    <lineage>
        <taxon>Bacteria</taxon>
        <taxon>Pseudomonadati</taxon>
        <taxon>Myxococcota</taxon>
        <taxon>Myxococcia</taxon>
        <taxon>Myxococcales</taxon>
        <taxon>Cystobacterineae</taxon>
        <taxon>Anaeromyxobacteraceae</taxon>
        <taxon>Anaeromyxobacter</taxon>
    </lineage>
</organism>
<accession>A0ABN6N4V2</accession>
<evidence type="ECO:0000256" key="1">
    <source>
        <dbReference type="ARBA" id="ARBA00022729"/>
    </source>
</evidence>
<dbReference type="InterPro" id="IPR019554">
    <property type="entry name" value="Soluble_ligand-bd"/>
</dbReference>
<dbReference type="Pfam" id="PF02563">
    <property type="entry name" value="Poly_export"/>
    <property type="match status" value="1"/>
</dbReference>
<gene>
    <name evidence="4" type="primary">gumB</name>
    <name evidence="4" type="ORF">AMPC_13110</name>
</gene>